<reference evidence="7" key="1">
    <citation type="submission" date="2021-01" db="EMBL/GenBank/DDBJ databases">
        <title>Whole genome shotgun sequence of Actinocatenispora rupis NBRC 107355.</title>
        <authorList>
            <person name="Komaki H."/>
            <person name="Tamura T."/>
        </authorList>
    </citation>
    <scope>NUCLEOTIDE SEQUENCE</scope>
    <source>
        <strain evidence="7">NBRC 107355</strain>
    </source>
</reference>
<protein>
    <recommendedName>
        <fullName evidence="9">Hsp70 protein</fullName>
    </recommendedName>
</protein>
<dbReference type="PANTHER" id="PTHR42749">
    <property type="entry name" value="CELL SHAPE-DETERMINING PROTEIN MREB"/>
    <property type="match status" value="1"/>
</dbReference>
<evidence type="ECO:0000256" key="4">
    <source>
        <dbReference type="ARBA" id="ARBA00023016"/>
    </source>
</evidence>
<gene>
    <name evidence="7" type="ORF">Aru02nite_69020</name>
</gene>
<organism evidence="7 8">
    <name type="scientific">Actinocatenispora rupis</name>
    <dbReference type="NCBI Taxonomy" id="519421"/>
    <lineage>
        <taxon>Bacteria</taxon>
        <taxon>Bacillati</taxon>
        <taxon>Actinomycetota</taxon>
        <taxon>Actinomycetes</taxon>
        <taxon>Micromonosporales</taxon>
        <taxon>Micromonosporaceae</taxon>
        <taxon>Actinocatenispora</taxon>
    </lineage>
</organism>
<dbReference type="RefSeq" id="WP_203664571.1">
    <property type="nucleotide sequence ID" value="NZ_BAAAZM010000026.1"/>
</dbReference>
<evidence type="ECO:0000313" key="8">
    <source>
        <dbReference type="Proteomes" id="UP000612808"/>
    </source>
</evidence>
<evidence type="ECO:0000256" key="6">
    <source>
        <dbReference type="SAM" id="Phobius"/>
    </source>
</evidence>
<keyword evidence="6" id="KW-0812">Transmembrane</keyword>
<evidence type="ECO:0008006" key="9">
    <source>
        <dbReference type="Google" id="ProtNLM"/>
    </source>
</evidence>
<keyword evidence="3" id="KW-0067">ATP-binding</keyword>
<evidence type="ECO:0000256" key="5">
    <source>
        <dbReference type="ARBA" id="ARBA00023186"/>
    </source>
</evidence>
<dbReference type="Proteomes" id="UP000612808">
    <property type="component" value="Unassembled WGS sequence"/>
</dbReference>
<dbReference type="GO" id="GO:0005524">
    <property type="term" value="F:ATP binding"/>
    <property type="evidence" value="ECO:0007669"/>
    <property type="project" value="UniProtKB-KW"/>
</dbReference>
<feature type="transmembrane region" description="Helical" evidence="6">
    <location>
        <begin position="452"/>
        <end position="471"/>
    </location>
</feature>
<feature type="transmembrane region" description="Helical" evidence="6">
    <location>
        <begin position="425"/>
        <end position="445"/>
    </location>
</feature>
<dbReference type="Pfam" id="PF00012">
    <property type="entry name" value="HSP70"/>
    <property type="match status" value="1"/>
</dbReference>
<name>A0A8J3J8M1_9ACTN</name>
<dbReference type="Gene3D" id="3.30.420.40">
    <property type="match status" value="2"/>
</dbReference>
<comment type="caution">
    <text evidence="7">The sequence shown here is derived from an EMBL/GenBank/DDBJ whole genome shotgun (WGS) entry which is preliminary data.</text>
</comment>
<keyword evidence="6" id="KW-1133">Transmembrane helix</keyword>
<keyword evidence="6" id="KW-0472">Membrane</keyword>
<dbReference type="PANTHER" id="PTHR42749:SF1">
    <property type="entry name" value="CELL SHAPE-DETERMINING PROTEIN MREB"/>
    <property type="match status" value="1"/>
</dbReference>
<evidence type="ECO:0000313" key="7">
    <source>
        <dbReference type="EMBL" id="GID16013.1"/>
    </source>
</evidence>
<dbReference type="GO" id="GO:0140662">
    <property type="term" value="F:ATP-dependent protein folding chaperone"/>
    <property type="evidence" value="ECO:0007669"/>
    <property type="project" value="InterPro"/>
</dbReference>
<evidence type="ECO:0000256" key="2">
    <source>
        <dbReference type="ARBA" id="ARBA00022741"/>
    </source>
</evidence>
<feature type="transmembrane region" description="Helical" evidence="6">
    <location>
        <begin position="483"/>
        <end position="503"/>
    </location>
</feature>
<keyword evidence="4" id="KW-0346">Stress response</keyword>
<comment type="similarity">
    <text evidence="1">Belongs to the heat shock protein 70 family.</text>
</comment>
<accession>A0A8J3J8M1</accession>
<evidence type="ECO:0000256" key="1">
    <source>
        <dbReference type="ARBA" id="ARBA00007381"/>
    </source>
</evidence>
<dbReference type="PROSITE" id="PS01036">
    <property type="entry name" value="HSP70_3"/>
    <property type="match status" value="1"/>
</dbReference>
<keyword evidence="5" id="KW-0143">Chaperone</keyword>
<dbReference type="AlphaFoldDB" id="A0A8J3J8M1"/>
<proteinExistence type="inferred from homology"/>
<dbReference type="EMBL" id="BOMB01000051">
    <property type="protein sequence ID" value="GID16013.1"/>
    <property type="molecule type" value="Genomic_DNA"/>
</dbReference>
<keyword evidence="2" id="KW-0547">Nucleotide-binding</keyword>
<dbReference type="Gene3D" id="3.90.640.10">
    <property type="entry name" value="Actin, Chain A, domain 4"/>
    <property type="match status" value="1"/>
</dbReference>
<keyword evidence="8" id="KW-1185">Reference proteome</keyword>
<evidence type="ECO:0000256" key="3">
    <source>
        <dbReference type="ARBA" id="ARBA00022840"/>
    </source>
</evidence>
<dbReference type="SUPFAM" id="SSF53067">
    <property type="entry name" value="Actin-like ATPase domain"/>
    <property type="match status" value="2"/>
</dbReference>
<dbReference type="InterPro" id="IPR018181">
    <property type="entry name" value="Heat_shock_70_CS"/>
</dbReference>
<dbReference type="InterPro" id="IPR043129">
    <property type="entry name" value="ATPase_NBD"/>
</dbReference>
<dbReference type="InterPro" id="IPR013126">
    <property type="entry name" value="Hsp_70_fam"/>
</dbReference>
<feature type="transmembrane region" description="Helical" evidence="6">
    <location>
        <begin position="383"/>
        <end position="405"/>
    </location>
</feature>
<sequence length="518" mass="53518">MTGWTLAVDFGTSSTVAALRRPDGRVTAVLFDGSPLLPSAVCADAGGALLTGRDALHAAQLAPERFEPNPKLRVDDGTVLLGAEVPVADLFAAVLGRVAQEVRRVVAGEPDRVVLTYPAGWGAHRRGLVTRAAAAAGFPTVELVPEPVAAARFFGTDGAVAAGPAVVYDLGAGTADVSVVQDGRVLATDGLVDAGGLDVDAAIVAYLAAQYGQRDPGAWQRFRHPTDAAGRRERRRFTEDVRGAKEMLSRTAQTFVHLPWLDVDAPISREQLDAVAEPLIARTVRLTRATIAAAGLPVPPPGPLYLVGGASRMPLVATMLHRHLGVAPILTEQPELVVADGALAAPPAPTTVVVSGPTEPDPGPAPLPPLPQPSPITSAARPVAAAILGTTALVAYLVSVFGGWIGLPGWQWVTWPGVDRGSHVVTAYLATALLSVLVLAPAVVLPPRAQRIVRGAGAVLGLLGTGFVALWCRAEYTRVSLGAGTWAAAVAGLALVATALAIGGPASWRGFRRTPDRP</sequence>